<accession>M9XCN9</accession>
<evidence type="ECO:0000313" key="3">
    <source>
        <dbReference type="EMBL" id="AGK04368.1"/>
    </source>
</evidence>
<dbReference type="PANTHER" id="PTHR33121">
    <property type="entry name" value="CYCLIC DI-GMP PHOSPHODIESTERASE PDEF"/>
    <property type="match status" value="1"/>
</dbReference>
<dbReference type="AlphaFoldDB" id="M9XCN9"/>
<dbReference type="PANTHER" id="PTHR33121:SF70">
    <property type="entry name" value="SIGNALING PROTEIN YKOW"/>
    <property type="match status" value="1"/>
</dbReference>
<evidence type="ECO:0000313" key="4">
    <source>
        <dbReference type="Proteomes" id="UP000013026"/>
    </source>
</evidence>
<protein>
    <submittedName>
        <fullName evidence="3">Putative signaling protein</fullName>
    </submittedName>
</protein>
<dbReference type="STRING" id="504728.K649_05330"/>
<dbReference type="eggNOG" id="COG2200">
    <property type="taxonomic scope" value="Bacteria"/>
</dbReference>
<dbReference type="SUPFAM" id="SSF141868">
    <property type="entry name" value="EAL domain-like"/>
    <property type="match status" value="1"/>
</dbReference>
<dbReference type="PROSITE" id="PS50883">
    <property type="entry name" value="EAL"/>
    <property type="match status" value="1"/>
</dbReference>
<dbReference type="EMBL" id="CP005385">
    <property type="protein sequence ID" value="AGK04368.1"/>
    <property type="molecule type" value="Genomic_DNA"/>
</dbReference>
<dbReference type="Gene3D" id="3.20.20.450">
    <property type="entry name" value="EAL domain"/>
    <property type="match status" value="1"/>
</dbReference>
<dbReference type="GO" id="GO:0071111">
    <property type="term" value="F:cyclic-guanylate-specific phosphodiesterase activity"/>
    <property type="evidence" value="ECO:0007669"/>
    <property type="project" value="InterPro"/>
</dbReference>
<dbReference type="InterPro" id="IPR035919">
    <property type="entry name" value="EAL_sf"/>
</dbReference>
<dbReference type="Proteomes" id="UP000013026">
    <property type="component" value="Chromosome"/>
</dbReference>
<organism evidence="3 4">
    <name type="scientific">Meiothermus ruber (strain ATCC 35948 / DSM 1279 / VKM B-1258 / 21)</name>
    <name type="common">Thermus ruber</name>
    <dbReference type="NCBI Taxonomy" id="504728"/>
    <lineage>
        <taxon>Bacteria</taxon>
        <taxon>Thermotogati</taxon>
        <taxon>Deinococcota</taxon>
        <taxon>Deinococci</taxon>
        <taxon>Thermales</taxon>
        <taxon>Thermaceae</taxon>
        <taxon>Meiothermus</taxon>
    </lineage>
</organism>
<dbReference type="PATRIC" id="fig|504728.9.peg.1100"/>
<name>M9XCN9_MEIRD</name>
<evidence type="ECO:0000259" key="2">
    <source>
        <dbReference type="PROSITE" id="PS50883"/>
    </source>
</evidence>
<reference evidence="3 4" key="1">
    <citation type="submission" date="2013-04" db="EMBL/GenBank/DDBJ databases">
        <authorList>
            <person name="Chin J."/>
            <person name="Alexander D.H."/>
            <person name="Marks P."/>
            <person name="Korlach J."/>
            <person name="Clum A."/>
            <person name="Copeland A."/>
        </authorList>
    </citation>
    <scope>NUCLEOTIDE SEQUENCE [LARGE SCALE GENOMIC DNA]</scope>
    <source>
        <strain evidence="4">ATCC 35948 / DSM 1279 / VKM B-1258 / 21</strain>
    </source>
</reference>
<dbReference type="InterPro" id="IPR050706">
    <property type="entry name" value="Cyclic-di-GMP_PDE-like"/>
</dbReference>
<feature type="domain" description="EAL" evidence="2">
    <location>
        <begin position="1"/>
        <end position="65"/>
    </location>
</feature>
<dbReference type="InterPro" id="IPR001633">
    <property type="entry name" value="EAL_dom"/>
</dbReference>
<evidence type="ECO:0000256" key="1">
    <source>
        <dbReference type="SAM" id="MobiDB-lite"/>
    </source>
</evidence>
<feature type="region of interest" description="Disordered" evidence="1">
    <location>
        <begin position="55"/>
        <end position="75"/>
    </location>
</feature>
<gene>
    <name evidence="3" type="ORF">K649_05330</name>
</gene>
<dbReference type="Pfam" id="PF00563">
    <property type="entry name" value="EAL"/>
    <property type="match status" value="1"/>
</dbReference>
<proteinExistence type="predicted"/>
<sequence>MRDEKLIRAAIDLAHSLEVEVVAEGVETQEQLEWLCKNDCDLVQGYLVGQPVPAADWPPSQPLDHPLLSLPRLEG</sequence>
<dbReference type="KEGG" id="mre:K649_05330"/>